<dbReference type="OrthoDB" id="256303at2759"/>
<dbReference type="EMBL" id="NMUH01003181">
    <property type="protein sequence ID" value="MQM04246.1"/>
    <property type="molecule type" value="Genomic_DNA"/>
</dbReference>
<proteinExistence type="predicted"/>
<dbReference type="Proteomes" id="UP000652761">
    <property type="component" value="Unassembled WGS sequence"/>
</dbReference>
<comment type="caution">
    <text evidence="2">The sequence shown here is derived from an EMBL/GenBank/DDBJ whole genome shotgun (WGS) entry which is preliminary data.</text>
</comment>
<name>A0A843W8J9_COLES</name>
<accession>A0A843W8J9</accession>
<dbReference type="AlphaFoldDB" id="A0A843W8J9"/>
<organism evidence="2 3">
    <name type="scientific">Colocasia esculenta</name>
    <name type="common">Wild taro</name>
    <name type="synonym">Arum esculentum</name>
    <dbReference type="NCBI Taxonomy" id="4460"/>
    <lineage>
        <taxon>Eukaryota</taxon>
        <taxon>Viridiplantae</taxon>
        <taxon>Streptophyta</taxon>
        <taxon>Embryophyta</taxon>
        <taxon>Tracheophyta</taxon>
        <taxon>Spermatophyta</taxon>
        <taxon>Magnoliopsida</taxon>
        <taxon>Liliopsida</taxon>
        <taxon>Araceae</taxon>
        <taxon>Aroideae</taxon>
        <taxon>Colocasieae</taxon>
        <taxon>Colocasia</taxon>
    </lineage>
</organism>
<reference evidence="2" key="1">
    <citation type="submission" date="2017-07" db="EMBL/GenBank/DDBJ databases">
        <title>Taro Niue Genome Assembly and Annotation.</title>
        <authorList>
            <person name="Atibalentja N."/>
            <person name="Keating K."/>
            <person name="Fields C.J."/>
        </authorList>
    </citation>
    <scope>NUCLEOTIDE SEQUENCE</scope>
    <source>
        <strain evidence="2">Niue_2</strain>
        <tissue evidence="2">Leaf</tissue>
    </source>
</reference>
<keyword evidence="3" id="KW-1185">Reference proteome</keyword>
<feature type="region of interest" description="Disordered" evidence="1">
    <location>
        <begin position="1"/>
        <end position="66"/>
    </location>
</feature>
<evidence type="ECO:0000313" key="2">
    <source>
        <dbReference type="EMBL" id="MQM04246.1"/>
    </source>
</evidence>
<evidence type="ECO:0000256" key="1">
    <source>
        <dbReference type="SAM" id="MobiDB-lite"/>
    </source>
</evidence>
<evidence type="ECO:0000313" key="3">
    <source>
        <dbReference type="Proteomes" id="UP000652761"/>
    </source>
</evidence>
<feature type="compositionally biased region" description="Basic and acidic residues" evidence="1">
    <location>
        <begin position="54"/>
        <end position="66"/>
    </location>
</feature>
<gene>
    <name evidence="2" type="ORF">Taro_037038</name>
</gene>
<sequence>MAESGGVAGSTPADPDPESGRVGLSRDSELPWVGRCSPPESGRQGPTRLRVGRLRSESADSAIHEP</sequence>
<protein>
    <submittedName>
        <fullName evidence="2">Uncharacterized protein</fullName>
    </submittedName>
</protein>